<evidence type="ECO:0000256" key="4">
    <source>
        <dbReference type="ARBA" id="ARBA00023204"/>
    </source>
</evidence>
<dbReference type="Gene3D" id="3.10.300.10">
    <property type="entry name" value="Methylpurine-DNA glycosylase (MPG)"/>
    <property type="match status" value="1"/>
</dbReference>
<evidence type="ECO:0000256" key="3">
    <source>
        <dbReference type="ARBA" id="ARBA00022801"/>
    </source>
</evidence>
<keyword evidence="3 5" id="KW-0378">Hydrolase</keyword>
<reference evidence="7" key="1">
    <citation type="journal article" date="2014" name="Int. J. Syst. Evol. Microbiol.">
        <title>Complete genome sequence of Corynebacterium casei LMG S-19264T (=DSM 44701T), isolated from a smear-ripened cheese.</title>
        <authorList>
            <consortium name="US DOE Joint Genome Institute (JGI-PGF)"/>
            <person name="Walter F."/>
            <person name="Albersmeier A."/>
            <person name="Kalinowski J."/>
            <person name="Ruckert C."/>
        </authorList>
    </citation>
    <scope>NUCLEOTIDE SEQUENCE</scope>
    <source>
        <strain evidence="7">CGMCC 4.7372</strain>
    </source>
</reference>
<evidence type="ECO:0000256" key="5">
    <source>
        <dbReference type="HAMAP-Rule" id="MF_00527"/>
    </source>
</evidence>
<dbReference type="InterPro" id="IPR036995">
    <property type="entry name" value="MPG_sf"/>
</dbReference>
<dbReference type="PANTHER" id="PTHR10429:SF0">
    <property type="entry name" value="DNA-3-METHYLADENINE GLYCOSYLASE"/>
    <property type="match status" value="1"/>
</dbReference>
<dbReference type="Pfam" id="PF02245">
    <property type="entry name" value="Pur_DNA_glyco"/>
    <property type="match status" value="1"/>
</dbReference>
<evidence type="ECO:0000256" key="6">
    <source>
        <dbReference type="SAM" id="MobiDB-lite"/>
    </source>
</evidence>
<protein>
    <recommendedName>
        <fullName evidence="5">Putative 3-methyladenine DNA glycosylase</fullName>
        <ecNumber evidence="5">3.2.2.-</ecNumber>
    </recommendedName>
</protein>
<dbReference type="PANTHER" id="PTHR10429">
    <property type="entry name" value="DNA-3-METHYLADENINE GLYCOSYLASE"/>
    <property type="match status" value="1"/>
</dbReference>
<gene>
    <name evidence="7" type="ORF">GCM10011612_18930</name>
</gene>
<dbReference type="NCBIfam" id="TIGR00567">
    <property type="entry name" value="3mg"/>
    <property type="match status" value="1"/>
</dbReference>
<dbReference type="HAMAP" id="MF_00527">
    <property type="entry name" value="3MGH"/>
    <property type="match status" value="1"/>
</dbReference>
<evidence type="ECO:0000313" key="8">
    <source>
        <dbReference type="Proteomes" id="UP000614239"/>
    </source>
</evidence>
<name>A0A8H9HBI4_9ACTO</name>
<feature type="region of interest" description="Disordered" evidence="6">
    <location>
        <begin position="1"/>
        <end position="31"/>
    </location>
</feature>
<evidence type="ECO:0000256" key="2">
    <source>
        <dbReference type="ARBA" id="ARBA00022763"/>
    </source>
</evidence>
<organism evidence="7 8">
    <name type="scientific">Actinomyces gaoshouyii</name>
    <dbReference type="NCBI Taxonomy" id="1960083"/>
    <lineage>
        <taxon>Bacteria</taxon>
        <taxon>Bacillati</taxon>
        <taxon>Actinomycetota</taxon>
        <taxon>Actinomycetes</taxon>
        <taxon>Actinomycetales</taxon>
        <taxon>Actinomycetaceae</taxon>
        <taxon>Actinomyces</taxon>
    </lineage>
</organism>
<keyword evidence="2 5" id="KW-0227">DNA damage</keyword>
<dbReference type="EC" id="3.2.2.-" evidence="5"/>
<sequence>MGLTARGLRTDMPSAPDGPSESAAPEGSGRGIGLAEETRRLLALDCLEAAPQLLGAVISATDSAGTVSVRLTEVEAYRGEQDPGSHAYRGPTARNASMFCAGGVIYVYFTYGMHHCVNVVTGPEGVSRAVLLRGGEVVEGLELARSRRPAARSGRDLARGPARLCRALGLSLDDDGVALGAPGSRVSLALAEPGTAPAPDAVRTGARTGVSGPGGDGRLYPWRFWIDGEPTVSPYRAAAPRRARRGGASPGGL</sequence>
<evidence type="ECO:0000313" key="7">
    <source>
        <dbReference type="EMBL" id="GGP00093.1"/>
    </source>
</evidence>
<evidence type="ECO:0000256" key="1">
    <source>
        <dbReference type="ARBA" id="ARBA00009232"/>
    </source>
</evidence>
<dbReference type="AlphaFoldDB" id="A0A8H9HBI4"/>
<dbReference type="GO" id="GO:0003677">
    <property type="term" value="F:DNA binding"/>
    <property type="evidence" value="ECO:0007669"/>
    <property type="project" value="InterPro"/>
</dbReference>
<keyword evidence="4 5" id="KW-0234">DNA repair</keyword>
<comment type="similarity">
    <text evidence="1 5">Belongs to the DNA glycosylase MPG family.</text>
</comment>
<dbReference type="EMBL" id="BMNJ01000008">
    <property type="protein sequence ID" value="GGP00093.1"/>
    <property type="molecule type" value="Genomic_DNA"/>
</dbReference>
<dbReference type="GO" id="GO:0003905">
    <property type="term" value="F:alkylbase DNA N-glycosylase activity"/>
    <property type="evidence" value="ECO:0007669"/>
    <property type="project" value="InterPro"/>
</dbReference>
<dbReference type="Proteomes" id="UP000614239">
    <property type="component" value="Unassembled WGS sequence"/>
</dbReference>
<comment type="caution">
    <text evidence="7">The sequence shown here is derived from an EMBL/GenBank/DDBJ whole genome shotgun (WGS) entry which is preliminary data.</text>
</comment>
<feature type="region of interest" description="Disordered" evidence="6">
    <location>
        <begin position="194"/>
        <end position="214"/>
    </location>
</feature>
<reference evidence="7" key="2">
    <citation type="submission" date="2020-09" db="EMBL/GenBank/DDBJ databases">
        <authorList>
            <person name="Sun Q."/>
            <person name="Zhou Y."/>
        </authorList>
    </citation>
    <scope>NUCLEOTIDE SEQUENCE</scope>
    <source>
        <strain evidence="7">CGMCC 4.7372</strain>
    </source>
</reference>
<dbReference type="SUPFAM" id="SSF50486">
    <property type="entry name" value="FMT C-terminal domain-like"/>
    <property type="match status" value="1"/>
</dbReference>
<accession>A0A8H9HBI4</accession>
<dbReference type="InterPro" id="IPR003180">
    <property type="entry name" value="MPG"/>
</dbReference>
<dbReference type="CDD" id="cd00540">
    <property type="entry name" value="AAG"/>
    <property type="match status" value="1"/>
</dbReference>
<dbReference type="GO" id="GO:0006284">
    <property type="term" value="P:base-excision repair"/>
    <property type="evidence" value="ECO:0007669"/>
    <property type="project" value="InterPro"/>
</dbReference>
<keyword evidence="8" id="KW-1185">Reference proteome</keyword>
<dbReference type="InterPro" id="IPR011034">
    <property type="entry name" value="Formyl_transferase-like_C_sf"/>
</dbReference>
<proteinExistence type="inferred from homology"/>
<dbReference type="NCBIfam" id="NF002003">
    <property type="entry name" value="PRK00802.1-3"/>
    <property type="match status" value="1"/>
</dbReference>